<dbReference type="SUPFAM" id="SSF46955">
    <property type="entry name" value="Putative DNA-binding domain"/>
    <property type="match status" value="1"/>
</dbReference>
<dbReference type="InterPro" id="IPR047057">
    <property type="entry name" value="MerR_fam"/>
</dbReference>
<gene>
    <name evidence="5" type="ORF">CtesDRAFT_PD1716</name>
</gene>
<dbReference type="AlphaFoldDB" id="B7X4G4"/>
<dbReference type="EMBL" id="AAUJ02000001">
    <property type="protein sequence ID" value="EED66770.1"/>
    <property type="molecule type" value="Genomic_DNA"/>
</dbReference>
<keyword evidence="2" id="KW-0238">DNA-binding</keyword>
<comment type="caution">
    <text evidence="5">The sequence shown here is derived from an EMBL/GenBank/DDBJ whole genome shotgun (WGS) entry which is preliminary data.</text>
</comment>
<dbReference type="SMART" id="SM00422">
    <property type="entry name" value="HTH_MERR"/>
    <property type="match status" value="1"/>
</dbReference>
<dbReference type="InterPro" id="IPR009061">
    <property type="entry name" value="DNA-bd_dom_put_sf"/>
</dbReference>
<dbReference type="OrthoDB" id="5297305at2"/>
<name>B7X4G4_COMTK</name>
<keyword evidence="3" id="KW-0804">Transcription</keyword>
<dbReference type="GO" id="GO:0003700">
    <property type="term" value="F:DNA-binding transcription factor activity"/>
    <property type="evidence" value="ECO:0007669"/>
    <property type="project" value="InterPro"/>
</dbReference>
<dbReference type="Pfam" id="PF13411">
    <property type="entry name" value="MerR_1"/>
    <property type="match status" value="1"/>
</dbReference>
<evidence type="ECO:0000313" key="6">
    <source>
        <dbReference type="Proteomes" id="UP000003039"/>
    </source>
</evidence>
<dbReference type="eggNOG" id="COG0789">
    <property type="taxonomic scope" value="Bacteria"/>
</dbReference>
<evidence type="ECO:0000256" key="2">
    <source>
        <dbReference type="ARBA" id="ARBA00023125"/>
    </source>
</evidence>
<sequence>MAHMKIGELAQRTGLAASRIRFYERIGLLGVAQRQANGYRSYPEEAVLALRLIATAQRAGFSLQELRQLLPEDLEKWQHDELLATLHRKLQSIDLMLAQLTQNRAELGELIAQIEARPEDMDCAGNARRVLSQMRLLGRDEEAAGRPAQPSN</sequence>
<evidence type="ECO:0000256" key="3">
    <source>
        <dbReference type="ARBA" id="ARBA00023163"/>
    </source>
</evidence>
<dbReference type="PROSITE" id="PS50937">
    <property type="entry name" value="HTH_MERR_2"/>
    <property type="match status" value="1"/>
</dbReference>
<proteinExistence type="predicted"/>
<evidence type="ECO:0000259" key="4">
    <source>
        <dbReference type="PROSITE" id="PS50937"/>
    </source>
</evidence>
<dbReference type="Proteomes" id="UP000003039">
    <property type="component" value="Unassembled WGS sequence"/>
</dbReference>
<dbReference type="GO" id="GO:0003677">
    <property type="term" value="F:DNA binding"/>
    <property type="evidence" value="ECO:0007669"/>
    <property type="project" value="UniProtKB-KW"/>
</dbReference>
<protein>
    <submittedName>
        <fullName evidence="5">Transcriptional regulator, MerR family</fullName>
    </submittedName>
</protein>
<dbReference type="Gene3D" id="1.10.1660.10">
    <property type="match status" value="1"/>
</dbReference>
<dbReference type="PANTHER" id="PTHR30204:SF94">
    <property type="entry name" value="HEAVY METAL-DEPENDENT TRANSCRIPTIONAL REGULATOR HI_0293-RELATED"/>
    <property type="match status" value="1"/>
</dbReference>
<evidence type="ECO:0000256" key="1">
    <source>
        <dbReference type="ARBA" id="ARBA00023015"/>
    </source>
</evidence>
<accession>B7X4G4</accession>
<keyword evidence="1" id="KW-0805">Transcription regulation</keyword>
<reference evidence="5 6" key="1">
    <citation type="journal article" date="2004" name="Appl. Environ. Microbiol.">
        <title>Mineralization of individual congeners of linear alkylbenzenesulfonate by defined pairs of heterotrophic bacteria.</title>
        <authorList>
            <person name="Schleheck D."/>
            <person name="Knepper T.P."/>
            <person name="Fischer K."/>
            <person name="Cook A.M."/>
        </authorList>
    </citation>
    <scope>NUCLEOTIDE SEQUENCE [LARGE SCALE GENOMIC DNA]</scope>
    <source>
        <strain evidence="6">DSM 14576 / KF-1</strain>
    </source>
</reference>
<organism evidence="5 6">
    <name type="scientific">Comamonas testosteroni (strain DSM 14576 / KF-1)</name>
    <name type="common">Pseudomonas testosteroni</name>
    <dbReference type="NCBI Taxonomy" id="399795"/>
    <lineage>
        <taxon>Bacteria</taxon>
        <taxon>Pseudomonadati</taxon>
        <taxon>Pseudomonadota</taxon>
        <taxon>Betaproteobacteria</taxon>
        <taxon>Burkholderiales</taxon>
        <taxon>Comamonadaceae</taxon>
        <taxon>Comamonas</taxon>
    </lineage>
</organism>
<evidence type="ECO:0000313" key="5">
    <source>
        <dbReference type="EMBL" id="EED66770.1"/>
    </source>
</evidence>
<dbReference type="InterPro" id="IPR000551">
    <property type="entry name" value="MerR-type_HTH_dom"/>
</dbReference>
<dbReference type="PRINTS" id="PR00040">
    <property type="entry name" value="HTHMERR"/>
</dbReference>
<feature type="domain" description="HTH merR-type" evidence="4">
    <location>
        <begin position="3"/>
        <end position="72"/>
    </location>
</feature>
<dbReference type="PROSITE" id="PS00552">
    <property type="entry name" value="HTH_MERR_1"/>
    <property type="match status" value="1"/>
</dbReference>
<dbReference type="PANTHER" id="PTHR30204">
    <property type="entry name" value="REDOX-CYCLING DRUG-SENSING TRANSCRIPTIONAL ACTIVATOR SOXR"/>
    <property type="match status" value="1"/>
</dbReference>